<dbReference type="Proteomes" id="UP000600214">
    <property type="component" value="Unassembled WGS sequence"/>
</dbReference>
<evidence type="ECO:0000256" key="5">
    <source>
        <dbReference type="ARBA" id="ARBA00023136"/>
    </source>
</evidence>
<keyword evidence="3 6" id="KW-0479">Metal-binding</keyword>
<comment type="subunit">
    <text evidence="6">Forms a complex with DabB.</text>
</comment>
<evidence type="ECO:0000256" key="1">
    <source>
        <dbReference type="ARBA" id="ARBA00022448"/>
    </source>
</evidence>
<evidence type="ECO:0000256" key="3">
    <source>
        <dbReference type="ARBA" id="ARBA00022723"/>
    </source>
</evidence>
<comment type="similarity">
    <text evidence="6">Belongs to the inorganic carbon transporter (TC 9.A.2) DabA family.</text>
</comment>
<keyword evidence="8" id="KW-1185">Reference proteome</keyword>
<dbReference type="InterPro" id="IPR018752">
    <property type="entry name" value="DabA"/>
</dbReference>
<keyword evidence="4 6" id="KW-0862">Zinc</keyword>
<protein>
    <recommendedName>
        <fullName evidence="6">Probable inorganic carbon transporter subunit DabA</fullName>
    </recommendedName>
</protein>
<comment type="subcellular location">
    <subcellularLocation>
        <location evidence="6">Cell membrane</location>
        <topology evidence="6">Peripheral membrane protein</topology>
    </subcellularLocation>
</comment>
<proteinExistence type="inferred from homology"/>
<dbReference type="Pfam" id="PF10070">
    <property type="entry name" value="DabA"/>
    <property type="match status" value="1"/>
</dbReference>
<dbReference type="RefSeq" id="WP_188931894.1">
    <property type="nucleotide sequence ID" value="NZ_BMIA01000001.1"/>
</dbReference>
<evidence type="ECO:0000256" key="4">
    <source>
        <dbReference type="ARBA" id="ARBA00022833"/>
    </source>
</evidence>
<organism evidence="7 8">
    <name type="scientific">Dyadobacter endophyticus</name>
    <dbReference type="NCBI Taxonomy" id="1749036"/>
    <lineage>
        <taxon>Bacteria</taxon>
        <taxon>Pseudomonadati</taxon>
        <taxon>Bacteroidota</taxon>
        <taxon>Cytophagia</taxon>
        <taxon>Cytophagales</taxon>
        <taxon>Spirosomataceae</taxon>
        <taxon>Dyadobacter</taxon>
    </lineage>
</organism>
<comment type="function">
    <text evidence="6">Part of an energy-coupled inorganic carbon pump.</text>
</comment>
<feature type="binding site" evidence="6">
    <location>
        <position position="509"/>
    </location>
    <ligand>
        <name>Zn(2+)</name>
        <dbReference type="ChEBI" id="CHEBI:29105"/>
    </ligand>
</feature>
<keyword evidence="2 6" id="KW-1003">Cell membrane</keyword>
<evidence type="ECO:0000313" key="7">
    <source>
        <dbReference type="EMBL" id="GGH33262.1"/>
    </source>
</evidence>
<evidence type="ECO:0000256" key="2">
    <source>
        <dbReference type="ARBA" id="ARBA00022475"/>
    </source>
</evidence>
<dbReference type="HAMAP" id="MF_01871">
    <property type="entry name" value="DabA"/>
    <property type="match status" value="1"/>
</dbReference>
<comment type="caution">
    <text evidence="7">The sequence shown here is derived from an EMBL/GenBank/DDBJ whole genome shotgun (WGS) entry which is preliminary data.</text>
</comment>
<name>A0ABQ1YQL4_9BACT</name>
<reference evidence="8" key="1">
    <citation type="journal article" date="2019" name="Int. J. Syst. Evol. Microbiol.">
        <title>The Global Catalogue of Microorganisms (GCM) 10K type strain sequencing project: providing services to taxonomists for standard genome sequencing and annotation.</title>
        <authorList>
            <consortium name="The Broad Institute Genomics Platform"/>
            <consortium name="The Broad Institute Genome Sequencing Center for Infectious Disease"/>
            <person name="Wu L."/>
            <person name="Ma J."/>
        </authorList>
    </citation>
    <scope>NUCLEOTIDE SEQUENCE [LARGE SCALE GENOMIC DNA]</scope>
    <source>
        <strain evidence="8">CGMCC 1.15288</strain>
    </source>
</reference>
<keyword evidence="1 6" id="KW-0813">Transport</keyword>
<evidence type="ECO:0000313" key="8">
    <source>
        <dbReference type="Proteomes" id="UP000600214"/>
    </source>
</evidence>
<sequence length="841" mass="95231">MNASINDSPAQNGLYNEQKTLELLRRFLPSQPPLKDFIHHNPLHGFQRLKFEDGLACASKIFGYQLYLPLEEYRSLYGSGRISRTALEQAVLEKHPDKGFESWQDRLFSKQYKAHKHARIGSLRSNWKRLYKIDLDSQTHPVLFRILSGYLDQGIATWQFPVDPAGFIGSVRKMEQNGLVSFFHSKRASRLLLDTSCEITDLLETLVGRPALYSQYLFDQQFAHPGWSGMASWVENNPGSLSLERKISLRELIQFELLLEIDALDSRFGYAWLPLGRRVGAVSGDIFAPAEKTEQEQVLAIWQNAFEWSYYDHVLLMLSRQKGKNEQYHNRSSQSLFCLDDRSGSLRRHLEQADPACETFGTPGFFGASFFFQAQPNGSYTKQAPVQSKPTHLIKQIGASQTHRSSLDLPLGSNSLFRGWLISQTLGFWATFKLLLNVFRPQSSLLAPEAAKEHENAPWLSIENSASYQLEKGLQVGYTVREMADCVESVLRSIDLTADFTRVVYVIGHGASSVNNPHYAAYDCGACSGNPGGINARVLAWMANHQKVRELLDEKGVRIPGHTQFVGAFHDTTRDDITFYDTQMLSKENRLHHDANHKVFVKALDLNAKERAGRFASVDPKLTPEKAHQAVRSRSVSLFEPRPELNHATNAVCIVGHRNLSRGLFWDRRLFMNSYNYASDPDGKALFDILSAATPVCAGINLEYFFSRTDNLRLGAGSKLPHNVMGLLGVANGMEGDLRTGLPCQMTELHDPVRLLMIVEHFPHVVSMVIGRSEKLREWFVNQWVHLVVVEPGSRTFLRFKDDRFVAYHPSAYDEKAAENLWPVHGQRMDNLSKHTLPVQP</sequence>
<dbReference type="PANTHER" id="PTHR38344">
    <property type="entry name" value="UPF0753 PROTEIN AQ_863"/>
    <property type="match status" value="1"/>
</dbReference>
<comment type="cofactor">
    <cofactor evidence="6">
        <name>Zn(2+)</name>
        <dbReference type="ChEBI" id="CHEBI:29105"/>
    </cofactor>
</comment>
<feature type="binding site" evidence="6">
    <location>
        <position position="340"/>
    </location>
    <ligand>
        <name>Zn(2+)</name>
        <dbReference type="ChEBI" id="CHEBI:29105"/>
    </ligand>
</feature>
<accession>A0ABQ1YQL4</accession>
<dbReference type="EMBL" id="BMIA01000001">
    <property type="protein sequence ID" value="GGH33262.1"/>
    <property type="molecule type" value="Genomic_DNA"/>
</dbReference>
<gene>
    <name evidence="6" type="primary">dabA</name>
    <name evidence="7" type="ORF">GCM10007423_23400</name>
</gene>
<feature type="binding site" evidence="6">
    <location>
        <position position="338"/>
    </location>
    <ligand>
        <name>Zn(2+)</name>
        <dbReference type="ChEBI" id="CHEBI:29105"/>
    </ligand>
</feature>
<dbReference type="PANTHER" id="PTHR38344:SF1">
    <property type="entry name" value="INORGANIC CARBON TRANSPORTER SUBUNIT DABA-RELATED"/>
    <property type="match status" value="1"/>
</dbReference>
<keyword evidence="5 6" id="KW-0472">Membrane</keyword>
<evidence type="ECO:0000256" key="6">
    <source>
        <dbReference type="HAMAP-Rule" id="MF_01871"/>
    </source>
</evidence>
<feature type="binding site" evidence="6">
    <location>
        <position position="524"/>
    </location>
    <ligand>
        <name>Zn(2+)</name>
        <dbReference type="ChEBI" id="CHEBI:29105"/>
    </ligand>
</feature>